<dbReference type="GO" id="GO:0003723">
    <property type="term" value="F:RNA binding"/>
    <property type="evidence" value="ECO:0007669"/>
    <property type="project" value="UniProtKB-UniRule"/>
</dbReference>
<evidence type="ECO:0000313" key="5">
    <source>
        <dbReference type="EMBL" id="KIO29699.1"/>
    </source>
</evidence>
<dbReference type="STRING" id="1051891.A0A0C3QQA4"/>
<reference evidence="5 6" key="1">
    <citation type="submission" date="2014-04" db="EMBL/GenBank/DDBJ databases">
        <authorList>
            <consortium name="DOE Joint Genome Institute"/>
            <person name="Kuo A."/>
            <person name="Girlanda M."/>
            <person name="Perotto S."/>
            <person name="Kohler A."/>
            <person name="Nagy L.G."/>
            <person name="Floudas D."/>
            <person name="Copeland A."/>
            <person name="Barry K.W."/>
            <person name="Cichocki N."/>
            <person name="Veneault-Fourrey C."/>
            <person name="LaButti K."/>
            <person name="Lindquist E.A."/>
            <person name="Lipzen A."/>
            <person name="Lundell T."/>
            <person name="Morin E."/>
            <person name="Murat C."/>
            <person name="Sun H."/>
            <person name="Tunlid A."/>
            <person name="Henrissat B."/>
            <person name="Grigoriev I.V."/>
            <person name="Hibbett D.S."/>
            <person name="Martin F."/>
            <person name="Nordberg H.P."/>
            <person name="Cantor M.N."/>
            <person name="Hua S.X."/>
        </authorList>
    </citation>
    <scope>NUCLEOTIDE SEQUENCE [LARGE SCALE GENOMIC DNA]</scope>
    <source>
        <strain evidence="5 6">MUT 4182</strain>
    </source>
</reference>
<dbReference type="OrthoDB" id="439639at2759"/>
<dbReference type="InterPro" id="IPR000504">
    <property type="entry name" value="RRM_dom"/>
</dbReference>
<evidence type="ECO:0000256" key="3">
    <source>
        <dbReference type="SAM" id="MobiDB-lite"/>
    </source>
</evidence>
<dbReference type="EMBL" id="KN822979">
    <property type="protein sequence ID" value="KIO29699.1"/>
    <property type="molecule type" value="Genomic_DNA"/>
</dbReference>
<evidence type="ECO:0000259" key="4">
    <source>
        <dbReference type="PROSITE" id="PS50102"/>
    </source>
</evidence>
<accession>A0A0C3QQA4</accession>
<proteinExistence type="predicted"/>
<keyword evidence="1 2" id="KW-0694">RNA-binding</keyword>
<dbReference type="CDD" id="cd12320">
    <property type="entry name" value="RRM6_RBM19_RRM5_MRD1"/>
    <property type="match status" value="1"/>
</dbReference>
<feature type="domain" description="RRM" evidence="4">
    <location>
        <begin position="369"/>
        <end position="446"/>
    </location>
</feature>
<feature type="domain" description="RRM" evidence="4">
    <location>
        <begin position="259"/>
        <end position="344"/>
    </location>
</feature>
<feature type="domain" description="RRM" evidence="4">
    <location>
        <begin position="135"/>
        <end position="207"/>
    </location>
</feature>
<dbReference type="HOGENOM" id="CLU_008479_2_1_1"/>
<evidence type="ECO:0000256" key="2">
    <source>
        <dbReference type="PROSITE-ProRule" id="PRU00176"/>
    </source>
</evidence>
<organism evidence="5 6">
    <name type="scientific">Tulasnella calospora MUT 4182</name>
    <dbReference type="NCBI Taxonomy" id="1051891"/>
    <lineage>
        <taxon>Eukaryota</taxon>
        <taxon>Fungi</taxon>
        <taxon>Dikarya</taxon>
        <taxon>Basidiomycota</taxon>
        <taxon>Agaricomycotina</taxon>
        <taxon>Agaricomycetes</taxon>
        <taxon>Cantharellales</taxon>
        <taxon>Tulasnellaceae</taxon>
        <taxon>Tulasnella</taxon>
    </lineage>
</organism>
<protein>
    <recommendedName>
        <fullName evidence="4">RRM domain-containing protein</fullName>
    </recommendedName>
</protein>
<dbReference type="Gene3D" id="3.30.70.330">
    <property type="match status" value="3"/>
</dbReference>
<sequence length="496" mass="54527">MDGKDLQGRLVHILPALDPPSAKHAAGNAGEEVSSRRKSLKETTMDKRKENAGKDFNWAMLYMNSDAVVSSIADRMRISKADILNAENGTTNPAVKLALAETHVIQETKRYLEENGICLDVFQSKGHSYPRRSNAVILVKNIPYGTSTSDLQSLFGTHGEVKKLLIPPAGTMAVVEFEHPDEAKRAFKGVAYKRMKNSIVYLEWAPEGVFKEDGERKGKGKVVDSGVMPVKIAEQETSSQREVEGNGGDGIKGEEAPGTTLFVKNLNFSTTSDDLTSIFKSLPGFTFARINTKLDPKSADGTGRLSMGYGFVGFTSSEEAKKALKTMQGFVLDGHALLVNFAKRGAGGLDEGASRGQGDRLLLGEMKSAKIIVRNVPFEASKKDLKELFGAHGTLKSIRVPKKFDSRSRGFAFLEFVSRREAEQAMETLKHTHLLGRHLVLEWAKANDLIDVDELREKVKKSYVEEGKVLGGRKRKFRMEGDAQGEEGEEGWEGVM</sequence>
<name>A0A0C3QQA4_9AGAM</name>
<evidence type="ECO:0000313" key="6">
    <source>
        <dbReference type="Proteomes" id="UP000054248"/>
    </source>
</evidence>
<dbReference type="InterPro" id="IPR012677">
    <property type="entry name" value="Nucleotide-bd_a/b_plait_sf"/>
</dbReference>
<dbReference type="Proteomes" id="UP000054248">
    <property type="component" value="Unassembled WGS sequence"/>
</dbReference>
<keyword evidence="6" id="KW-1185">Reference proteome</keyword>
<feature type="region of interest" description="Disordered" evidence="3">
    <location>
        <begin position="18"/>
        <end position="48"/>
    </location>
</feature>
<reference evidence="6" key="2">
    <citation type="submission" date="2015-01" db="EMBL/GenBank/DDBJ databases">
        <title>Evolutionary Origins and Diversification of the Mycorrhizal Mutualists.</title>
        <authorList>
            <consortium name="DOE Joint Genome Institute"/>
            <consortium name="Mycorrhizal Genomics Consortium"/>
            <person name="Kohler A."/>
            <person name="Kuo A."/>
            <person name="Nagy L.G."/>
            <person name="Floudas D."/>
            <person name="Copeland A."/>
            <person name="Barry K.W."/>
            <person name="Cichocki N."/>
            <person name="Veneault-Fourrey C."/>
            <person name="LaButti K."/>
            <person name="Lindquist E.A."/>
            <person name="Lipzen A."/>
            <person name="Lundell T."/>
            <person name="Morin E."/>
            <person name="Murat C."/>
            <person name="Riley R."/>
            <person name="Ohm R."/>
            <person name="Sun H."/>
            <person name="Tunlid A."/>
            <person name="Henrissat B."/>
            <person name="Grigoriev I.V."/>
            <person name="Hibbett D.S."/>
            <person name="Martin F."/>
        </authorList>
    </citation>
    <scope>NUCLEOTIDE SEQUENCE [LARGE SCALE GENOMIC DNA]</scope>
    <source>
        <strain evidence="6">MUT 4182</strain>
    </source>
</reference>
<dbReference type="InterPro" id="IPR035979">
    <property type="entry name" value="RBD_domain_sf"/>
</dbReference>
<dbReference type="Pfam" id="PF00076">
    <property type="entry name" value="RRM_1"/>
    <property type="match status" value="3"/>
</dbReference>
<dbReference type="SMART" id="SM00360">
    <property type="entry name" value="RRM"/>
    <property type="match status" value="3"/>
</dbReference>
<dbReference type="AlphaFoldDB" id="A0A0C3QQA4"/>
<dbReference type="PROSITE" id="PS50102">
    <property type="entry name" value="RRM"/>
    <property type="match status" value="3"/>
</dbReference>
<evidence type="ECO:0000256" key="1">
    <source>
        <dbReference type="ARBA" id="ARBA00022884"/>
    </source>
</evidence>
<feature type="region of interest" description="Disordered" evidence="3">
    <location>
        <begin position="236"/>
        <end position="256"/>
    </location>
</feature>
<dbReference type="PANTHER" id="PTHR10352">
    <property type="entry name" value="EUKARYOTIC TRANSLATION INITIATION FACTOR 3 SUBUNIT G"/>
    <property type="match status" value="1"/>
</dbReference>
<dbReference type="SUPFAM" id="SSF54928">
    <property type="entry name" value="RNA-binding domain, RBD"/>
    <property type="match status" value="3"/>
</dbReference>
<gene>
    <name evidence="5" type="ORF">M407DRAFT_226510</name>
</gene>